<dbReference type="Proteomes" id="UP001175211">
    <property type="component" value="Unassembled WGS sequence"/>
</dbReference>
<keyword evidence="2" id="KW-1185">Reference proteome</keyword>
<feature type="non-terminal residue" evidence="1">
    <location>
        <position position="1"/>
    </location>
</feature>
<accession>A0AA39JMD1</accession>
<dbReference type="RefSeq" id="XP_060325095.1">
    <property type="nucleotide sequence ID" value="XM_060468031.1"/>
</dbReference>
<protein>
    <submittedName>
        <fullName evidence="1">Uncharacterized protein</fullName>
    </submittedName>
</protein>
<dbReference type="GeneID" id="85351579"/>
<organism evidence="1 2">
    <name type="scientific">Armillaria tabescens</name>
    <name type="common">Ringless honey mushroom</name>
    <name type="synonym">Agaricus tabescens</name>
    <dbReference type="NCBI Taxonomy" id="1929756"/>
    <lineage>
        <taxon>Eukaryota</taxon>
        <taxon>Fungi</taxon>
        <taxon>Dikarya</taxon>
        <taxon>Basidiomycota</taxon>
        <taxon>Agaricomycotina</taxon>
        <taxon>Agaricomycetes</taxon>
        <taxon>Agaricomycetidae</taxon>
        <taxon>Agaricales</taxon>
        <taxon>Marasmiineae</taxon>
        <taxon>Physalacriaceae</taxon>
        <taxon>Desarmillaria</taxon>
    </lineage>
</organism>
<evidence type="ECO:0000313" key="2">
    <source>
        <dbReference type="Proteomes" id="UP001175211"/>
    </source>
</evidence>
<dbReference type="AlphaFoldDB" id="A0AA39JMD1"/>
<sequence>RVPKFGHYTIWKFTKDASALKQMAACDFEDLLQCSLPCFEGLLPTAADNKIVQDLLFILSTWHRFAKLQIHTDTMLNIFSGVMKEAG</sequence>
<comment type="caution">
    <text evidence="1">The sequence shown here is derived from an EMBL/GenBank/DDBJ whole genome shotgun (WGS) entry which is preliminary data.</text>
</comment>
<proteinExistence type="predicted"/>
<name>A0AA39JMD1_ARMTA</name>
<dbReference type="EMBL" id="JAUEPS010000054">
    <property type="protein sequence ID" value="KAK0444525.1"/>
    <property type="molecule type" value="Genomic_DNA"/>
</dbReference>
<evidence type="ECO:0000313" key="1">
    <source>
        <dbReference type="EMBL" id="KAK0444525.1"/>
    </source>
</evidence>
<gene>
    <name evidence="1" type="ORF">EV420DRAFT_1277446</name>
</gene>
<reference evidence="1" key="1">
    <citation type="submission" date="2023-06" db="EMBL/GenBank/DDBJ databases">
        <authorList>
            <consortium name="Lawrence Berkeley National Laboratory"/>
            <person name="Ahrendt S."/>
            <person name="Sahu N."/>
            <person name="Indic B."/>
            <person name="Wong-Bajracharya J."/>
            <person name="Merenyi Z."/>
            <person name="Ke H.-M."/>
            <person name="Monk M."/>
            <person name="Kocsube S."/>
            <person name="Drula E."/>
            <person name="Lipzen A."/>
            <person name="Balint B."/>
            <person name="Henrissat B."/>
            <person name="Andreopoulos B."/>
            <person name="Martin F.M."/>
            <person name="Harder C.B."/>
            <person name="Rigling D."/>
            <person name="Ford K.L."/>
            <person name="Foster G.D."/>
            <person name="Pangilinan J."/>
            <person name="Papanicolaou A."/>
            <person name="Barry K."/>
            <person name="LaButti K."/>
            <person name="Viragh M."/>
            <person name="Koriabine M."/>
            <person name="Yan M."/>
            <person name="Riley R."/>
            <person name="Champramary S."/>
            <person name="Plett K.L."/>
            <person name="Tsai I.J."/>
            <person name="Slot J."/>
            <person name="Sipos G."/>
            <person name="Plett J."/>
            <person name="Nagy L.G."/>
            <person name="Grigoriev I.V."/>
        </authorList>
    </citation>
    <scope>NUCLEOTIDE SEQUENCE</scope>
    <source>
        <strain evidence="1">CCBAS 213</strain>
    </source>
</reference>